<keyword evidence="6" id="KW-1185">Reference proteome</keyword>
<dbReference type="Pfam" id="PF12833">
    <property type="entry name" value="HTH_18"/>
    <property type="match status" value="1"/>
</dbReference>
<evidence type="ECO:0000313" key="6">
    <source>
        <dbReference type="Proteomes" id="UP000033514"/>
    </source>
</evidence>
<keyword evidence="2" id="KW-0238">DNA-binding</keyword>
<dbReference type="GO" id="GO:0003700">
    <property type="term" value="F:DNA-binding transcription factor activity"/>
    <property type="evidence" value="ECO:0007669"/>
    <property type="project" value="InterPro"/>
</dbReference>
<dbReference type="PATRIC" id="fig|361041.3.peg.53"/>
<dbReference type="PROSITE" id="PS01124">
    <property type="entry name" value="HTH_ARAC_FAMILY_2"/>
    <property type="match status" value="1"/>
</dbReference>
<comment type="caution">
    <text evidence="5">The sequence shown here is derived from an EMBL/GenBank/DDBJ whole genome shotgun (WGS) entry which is preliminary data.</text>
</comment>
<dbReference type="AlphaFoldDB" id="A0A0F5LJU0"/>
<dbReference type="PANTHER" id="PTHR46796:SF2">
    <property type="entry name" value="TRANSCRIPTIONAL REGULATORY PROTEIN"/>
    <property type="match status" value="1"/>
</dbReference>
<proteinExistence type="predicted"/>
<dbReference type="PANTHER" id="PTHR46796">
    <property type="entry name" value="HTH-TYPE TRANSCRIPTIONAL ACTIVATOR RHAS-RELATED"/>
    <property type="match status" value="1"/>
</dbReference>
<dbReference type="InterPro" id="IPR003313">
    <property type="entry name" value="AraC-bd"/>
</dbReference>
<sequence length="270" mass="29494">MLKRPQTEIRPLPCSMPGIEPMFARSARTFARHFHDQFGIGVILSGAQRSASGRGPVEAVQGDVITVNPGEVHDGAPIGGQVRTWAMLYIDPDQLAEIALDLSEGRSAELELAHPVRTDPAAASLFRGLFRSLLRGQDLAATAERLILLANLLAVRGAKPSMENDMPFGLRRAKQAIDDDPTARHSLEDLASVASIGRFRLIRAFAAHTGMTPHAYIVQRRLQVVRQLLRRGLPLALVSAEAGFADQSHMTRLFSRSYDTTPGAYAQTRN</sequence>
<gene>
    <name evidence="5" type="ORF">VW35_00250</name>
</gene>
<dbReference type="InterPro" id="IPR050204">
    <property type="entry name" value="AraC_XylS_family_regulators"/>
</dbReference>
<keyword evidence="1" id="KW-0805">Transcription regulation</keyword>
<dbReference type="InterPro" id="IPR037923">
    <property type="entry name" value="HTH-like"/>
</dbReference>
<dbReference type="SUPFAM" id="SSF51215">
    <property type="entry name" value="Regulatory protein AraC"/>
    <property type="match status" value="1"/>
</dbReference>
<evidence type="ECO:0000256" key="1">
    <source>
        <dbReference type="ARBA" id="ARBA00023015"/>
    </source>
</evidence>
<dbReference type="SUPFAM" id="SSF46689">
    <property type="entry name" value="Homeodomain-like"/>
    <property type="match status" value="2"/>
</dbReference>
<dbReference type="Gene3D" id="1.10.10.60">
    <property type="entry name" value="Homeodomain-like"/>
    <property type="match status" value="1"/>
</dbReference>
<dbReference type="Proteomes" id="UP000033514">
    <property type="component" value="Unassembled WGS sequence"/>
</dbReference>
<dbReference type="GO" id="GO:0043565">
    <property type="term" value="F:sequence-specific DNA binding"/>
    <property type="evidence" value="ECO:0007669"/>
    <property type="project" value="InterPro"/>
</dbReference>
<evidence type="ECO:0000256" key="3">
    <source>
        <dbReference type="ARBA" id="ARBA00023163"/>
    </source>
</evidence>
<dbReference type="InterPro" id="IPR018060">
    <property type="entry name" value="HTH_AraC"/>
</dbReference>
<protein>
    <recommendedName>
        <fullName evidence="4">HTH araC/xylS-type domain-containing protein</fullName>
    </recommendedName>
</protein>
<feature type="domain" description="HTH araC/xylS-type" evidence="4">
    <location>
        <begin position="171"/>
        <end position="268"/>
    </location>
</feature>
<dbReference type="Pfam" id="PF02311">
    <property type="entry name" value="AraC_binding"/>
    <property type="match status" value="1"/>
</dbReference>
<dbReference type="EMBL" id="LAJG01000001">
    <property type="protein sequence ID" value="KKB82598.1"/>
    <property type="molecule type" value="Genomic_DNA"/>
</dbReference>
<evidence type="ECO:0000313" key="5">
    <source>
        <dbReference type="EMBL" id="KKB82598.1"/>
    </source>
</evidence>
<keyword evidence="3" id="KW-0804">Transcription</keyword>
<name>A0A0F5LJU0_9HYPH</name>
<reference evidence="5 6" key="1">
    <citation type="submission" date="2015-03" db="EMBL/GenBank/DDBJ databases">
        <authorList>
            <person name="Hassan Y.I."/>
            <person name="Lepp D."/>
            <person name="Zhou T."/>
        </authorList>
    </citation>
    <scope>NUCLEOTIDE SEQUENCE [LARGE SCALE GENOMIC DNA]</scope>
    <source>
        <strain evidence="5 6">GH2-10</strain>
    </source>
</reference>
<evidence type="ECO:0000256" key="2">
    <source>
        <dbReference type="ARBA" id="ARBA00023125"/>
    </source>
</evidence>
<dbReference type="InterPro" id="IPR009057">
    <property type="entry name" value="Homeodomain-like_sf"/>
</dbReference>
<evidence type="ECO:0000259" key="4">
    <source>
        <dbReference type="PROSITE" id="PS01124"/>
    </source>
</evidence>
<organism evidence="5 6">
    <name type="scientific">Devosia soli</name>
    <dbReference type="NCBI Taxonomy" id="361041"/>
    <lineage>
        <taxon>Bacteria</taxon>
        <taxon>Pseudomonadati</taxon>
        <taxon>Pseudomonadota</taxon>
        <taxon>Alphaproteobacteria</taxon>
        <taxon>Hyphomicrobiales</taxon>
        <taxon>Devosiaceae</taxon>
        <taxon>Devosia</taxon>
    </lineage>
</organism>
<dbReference type="SMART" id="SM00342">
    <property type="entry name" value="HTH_ARAC"/>
    <property type="match status" value="1"/>
</dbReference>
<dbReference type="STRING" id="361041.VW35_00250"/>
<dbReference type="OrthoDB" id="110167at2"/>
<accession>A0A0F5LJU0</accession>